<reference evidence="6" key="1">
    <citation type="journal article" date="2019" name="Int. J. Syst. Evol. Microbiol.">
        <title>The Global Catalogue of Microorganisms (GCM) 10K type strain sequencing project: providing services to taxonomists for standard genome sequencing and annotation.</title>
        <authorList>
            <consortium name="The Broad Institute Genomics Platform"/>
            <consortium name="The Broad Institute Genome Sequencing Center for Infectious Disease"/>
            <person name="Wu L."/>
            <person name="Ma J."/>
        </authorList>
    </citation>
    <scope>NUCLEOTIDE SEQUENCE [LARGE SCALE GENOMIC DNA]</scope>
    <source>
        <strain evidence="6">NBRC 112299</strain>
    </source>
</reference>
<dbReference type="InterPro" id="IPR000835">
    <property type="entry name" value="HTH_MarR-typ"/>
</dbReference>
<keyword evidence="6" id="KW-1185">Reference proteome</keyword>
<accession>A0ABQ6IJB9</accession>
<evidence type="ECO:0000313" key="6">
    <source>
        <dbReference type="Proteomes" id="UP001157125"/>
    </source>
</evidence>
<dbReference type="RefSeq" id="WP_284328769.1">
    <property type="nucleotide sequence ID" value="NZ_BSUN01000001.1"/>
</dbReference>
<keyword evidence="2" id="KW-0238">DNA-binding</keyword>
<organism evidence="5 6">
    <name type="scientific">Demequina litorisediminis</name>
    <dbReference type="NCBI Taxonomy" id="1849022"/>
    <lineage>
        <taxon>Bacteria</taxon>
        <taxon>Bacillati</taxon>
        <taxon>Actinomycetota</taxon>
        <taxon>Actinomycetes</taxon>
        <taxon>Micrococcales</taxon>
        <taxon>Demequinaceae</taxon>
        <taxon>Demequina</taxon>
    </lineage>
</organism>
<dbReference type="InterPro" id="IPR023187">
    <property type="entry name" value="Tscrpt_reg_MarR-type_CS"/>
</dbReference>
<gene>
    <name evidence="5" type="ORF">GCM10025876_30170</name>
</gene>
<evidence type="ECO:0000259" key="4">
    <source>
        <dbReference type="SMART" id="SM00347"/>
    </source>
</evidence>
<keyword evidence="3" id="KW-0804">Transcription</keyword>
<proteinExistence type="predicted"/>
<evidence type="ECO:0000256" key="3">
    <source>
        <dbReference type="ARBA" id="ARBA00023163"/>
    </source>
</evidence>
<sequence>MYDENTPALSSRAPLLEAVRLLQTQMRDAAAAVAPDPISFMTLYQAFLFQHIARAPGGLPLATLVERLQTSAAAVSQMVDRMARKGLVDVEQHPRDGRCKLVVPTDRGYRDYDWAIGAATRHDQRWRLATARSADEAPSIDDYVASGMALWRWERRRVPMR</sequence>
<dbReference type="Pfam" id="PF12802">
    <property type="entry name" value="MarR_2"/>
    <property type="match status" value="1"/>
</dbReference>
<comment type="caution">
    <text evidence="5">The sequence shown here is derived from an EMBL/GenBank/DDBJ whole genome shotgun (WGS) entry which is preliminary data.</text>
</comment>
<evidence type="ECO:0000256" key="2">
    <source>
        <dbReference type="ARBA" id="ARBA00023125"/>
    </source>
</evidence>
<evidence type="ECO:0000313" key="5">
    <source>
        <dbReference type="EMBL" id="GMA36813.1"/>
    </source>
</evidence>
<keyword evidence="1" id="KW-0805">Transcription regulation</keyword>
<dbReference type="Gene3D" id="1.10.10.10">
    <property type="entry name" value="Winged helix-like DNA-binding domain superfamily/Winged helix DNA-binding domain"/>
    <property type="match status" value="1"/>
</dbReference>
<evidence type="ECO:0000256" key="1">
    <source>
        <dbReference type="ARBA" id="ARBA00023015"/>
    </source>
</evidence>
<dbReference type="InterPro" id="IPR036390">
    <property type="entry name" value="WH_DNA-bd_sf"/>
</dbReference>
<protein>
    <recommendedName>
        <fullName evidence="4">HTH marR-type domain-containing protein</fullName>
    </recommendedName>
</protein>
<dbReference type="SUPFAM" id="SSF46785">
    <property type="entry name" value="Winged helix' DNA-binding domain"/>
    <property type="match status" value="1"/>
</dbReference>
<dbReference type="EMBL" id="BSUN01000001">
    <property type="protein sequence ID" value="GMA36813.1"/>
    <property type="molecule type" value="Genomic_DNA"/>
</dbReference>
<dbReference type="SMART" id="SM00347">
    <property type="entry name" value="HTH_MARR"/>
    <property type="match status" value="1"/>
</dbReference>
<dbReference type="InterPro" id="IPR036388">
    <property type="entry name" value="WH-like_DNA-bd_sf"/>
</dbReference>
<feature type="domain" description="HTH marR-type" evidence="4">
    <location>
        <begin position="31"/>
        <end position="133"/>
    </location>
</feature>
<dbReference type="Proteomes" id="UP001157125">
    <property type="component" value="Unassembled WGS sequence"/>
</dbReference>
<name>A0ABQ6IJB9_9MICO</name>
<dbReference type="PROSITE" id="PS01117">
    <property type="entry name" value="HTH_MARR_1"/>
    <property type="match status" value="1"/>
</dbReference>